<feature type="domain" description="Acetophenone carboxylase-like C-terminal" evidence="3">
    <location>
        <begin position="507"/>
        <end position="678"/>
    </location>
</feature>
<evidence type="ECO:0000313" key="4">
    <source>
        <dbReference type="EMBL" id="UGS38307.1"/>
    </source>
</evidence>
<feature type="domain" description="Hydantoinase A/oxoprolinase" evidence="1">
    <location>
        <begin position="205"/>
        <end position="491"/>
    </location>
</feature>
<dbReference type="Pfam" id="PF05378">
    <property type="entry name" value="Hydant_A_N"/>
    <property type="match status" value="1"/>
</dbReference>
<dbReference type="PANTHER" id="PTHR11365:SF23">
    <property type="entry name" value="HYPOTHETICAL 5-OXOPROLINASE (EUROFUNG)-RELATED"/>
    <property type="match status" value="1"/>
</dbReference>
<organism evidence="4 5">
    <name type="scientific">Capillimicrobium parvum</name>
    <dbReference type="NCBI Taxonomy" id="2884022"/>
    <lineage>
        <taxon>Bacteria</taxon>
        <taxon>Bacillati</taxon>
        <taxon>Actinomycetota</taxon>
        <taxon>Thermoleophilia</taxon>
        <taxon>Solirubrobacterales</taxon>
        <taxon>Capillimicrobiaceae</taxon>
        <taxon>Capillimicrobium</taxon>
    </lineage>
</organism>
<dbReference type="SUPFAM" id="SSF53067">
    <property type="entry name" value="Actin-like ATPase domain"/>
    <property type="match status" value="1"/>
</dbReference>
<dbReference type="GO" id="GO:0005829">
    <property type="term" value="C:cytosol"/>
    <property type="evidence" value="ECO:0007669"/>
    <property type="project" value="TreeGrafter"/>
</dbReference>
<name>A0A9E7C357_9ACTN</name>
<dbReference type="InterPro" id="IPR008040">
    <property type="entry name" value="Hydant_A_N"/>
</dbReference>
<dbReference type="EC" id="6.4.1.8" evidence="4"/>
<protein>
    <submittedName>
        <fullName evidence="4">Acetophenone carboxylase gamma subunit</fullName>
        <ecNumber evidence="4">6.4.1.8</ecNumber>
    </submittedName>
</protein>
<proteinExistence type="predicted"/>
<dbReference type="Proteomes" id="UP001162834">
    <property type="component" value="Chromosome"/>
</dbReference>
<dbReference type="KEGG" id="sbae:DSM104329_04731"/>
<dbReference type="GO" id="GO:0016874">
    <property type="term" value="F:ligase activity"/>
    <property type="evidence" value="ECO:0007669"/>
    <property type="project" value="UniProtKB-KW"/>
</dbReference>
<accession>A0A9E7C357</accession>
<gene>
    <name evidence="4" type="primary">apc3_16</name>
    <name evidence="4" type="ORF">DSM104329_04731</name>
</gene>
<keyword evidence="4" id="KW-0436">Ligase</keyword>
<dbReference type="AlphaFoldDB" id="A0A9E7C357"/>
<dbReference type="InterPro" id="IPR045079">
    <property type="entry name" value="Oxoprolinase-like"/>
</dbReference>
<dbReference type="PANTHER" id="PTHR11365">
    <property type="entry name" value="5-OXOPROLINASE RELATED"/>
    <property type="match status" value="1"/>
</dbReference>
<dbReference type="GO" id="GO:0006749">
    <property type="term" value="P:glutathione metabolic process"/>
    <property type="evidence" value="ECO:0007669"/>
    <property type="project" value="TreeGrafter"/>
</dbReference>
<feature type="domain" description="Hydantoinase/oxoprolinase N-terminal" evidence="2">
    <location>
        <begin position="4"/>
        <end position="184"/>
    </location>
</feature>
<keyword evidence="5" id="KW-1185">Reference proteome</keyword>
<dbReference type="Pfam" id="PF19278">
    <property type="entry name" value="Hydant_A_C"/>
    <property type="match status" value="1"/>
</dbReference>
<dbReference type="InterPro" id="IPR049517">
    <property type="entry name" value="ACX-like_C"/>
</dbReference>
<sequence length="691" mass="74224">MSWRIGVDTGGTFTDVVAVDEETGQRHVRKTSSTPDDPSRAFSSGIRALLAEIGVEAGEVTFISHGTTVATNAILESKYARMGLLVTEGYREMLEVGRQTVPGDFGDITWWLKPARVVPLELVREAGGRLTYTGDEHTPLDEECIREIAREFRTMGIDAIAVSFIHSYRSPVHEQRARALILEEHPECFVSISSDVIREYREYERTLSTCLNTGLMPLVTGYIEGLEGRLAGDGIDARLYVMKSSGGIIRAQEMAPQPISAVLSGPAAGVVTAAYYGKAAGHPDLITIDIGGTSTDICLIDQGTPHMLTEGRIDVYDIKTPMIDMHTVGAGGGSIAWLAAGRSLRVGPQSAGAVPGPVCYSGGGTEPALTDAHIVLGRVSPYLLGGEITLDVEAARQAIGEQIARPLDMTVEEAAMGILELATSNIAQGINVVSVKRGRDPRDYALMAFGGAGGLNACLVAESLGIKTVIVPPSPGVTSAEGLLSTDVRSDRVVTDVQREDALDVPRLTREFSSVQEQVLGDLDREGFTGDDTSVRAFADMRYAGQAYEVRVPVEVNGHGIDEAGIRGALKAFHRAHDDRYGYEYEGRQPVEIVNIGATGFGLFPRLKTASEIRESATWDQARREVRRGVFRDTGAVDLPIYERSLAPIGEAVPGPAVIEQYDATFVLEPGWTATLDSVGQIIVTHDSQEA</sequence>
<dbReference type="EMBL" id="CP087164">
    <property type="protein sequence ID" value="UGS38307.1"/>
    <property type="molecule type" value="Genomic_DNA"/>
</dbReference>
<evidence type="ECO:0000259" key="1">
    <source>
        <dbReference type="Pfam" id="PF01968"/>
    </source>
</evidence>
<evidence type="ECO:0000259" key="2">
    <source>
        <dbReference type="Pfam" id="PF05378"/>
    </source>
</evidence>
<evidence type="ECO:0000259" key="3">
    <source>
        <dbReference type="Pfam" id="PF19278"/>
    </source>
</evidence>
<dbReference type="Pfam" id="PF01968">
    <property type="entry name" value="Hydantoinase_A"/>
    <property type="match status" value="1"/>
</dbReference>
<dbReference type="GO" id="GO:0017168">
    <property type="term" value="F:5-oxoprolinase (ATP-hydrolyzing) activity"/>
    <property type="evidence" value="ECO:0007669"/>
    <property type="project" value="TreeGrafter"/>
</dbReference>
<dbReference type="InterPro" id="IPR043129">
    <property type="entry name" value="ATPase_NBD"/>
</dbReference>
<evidence type="ECO:0000313" key="5">
    <source>
        <dbReference type="Proteomes" id="UP001162834"/>
    </source>
</evidence>
<dbReference type="InterPro" id="IPR002821">
    <property type="entry name" value="Hydantoinase_A"/>
</dbReference>
<reference evidence="4" key="1">
    <citation type="journal article" date="2022" name="Int. J. Syst. Evol. Microbiol.">
        <title>Pseudomonas aegrilactucae sp. nov. and Pseudomonas morbosilactucae sp. nov., pathogens causing bacterial rot of lettuce in Japan.</title>
        <authorList>
            <person name="Sawada H."/>
            <person name="Fujikawa T."/>
            <person name="Satou M."/>
        </authorList>
    </citation>
    <scope>NUCLEOTIDE SEQUENCE</scope>
    <source>
        <strain evidence="4">0166_1</strain>
    </source>
</reference>